<keyword evidence="5" id="KW-0862">Zinc</keyword>
<feature type="binding site" evidence="5">
    <location>
        <position position="354"/>
    </location>
    <ligand>
        <name>Zn(2+)</name>
        <dbReference type="ChEBI" id="CHEBI:29105"/>
    </ligand>
</feature>
<dbReference type="InterPro" id="IPR036511">
    <property type="entry name" value="TGT-like_sf"/>
</dbReference>
<comment type="caution">
    <text evidence="5">Lacks conserved residue(s) required for the propagation of feature annotation.</text>
</comment>
<feature type="binding site" evidence="5">
    <location>
        <position position="357"/>
    </location>
    <ligand>
        <name>Zn(2+)</name>
        <dbReference type="ChEBI" id="CHEBI:29105"/>
    </ligand>
</feature>
<comment type="caution">
    <text evidence="7">The sequence shown here is derived from an EMBL/GenBank/DDBJ whole genome shotgun (WGS) entry which is preliminary data.</text>
</comment>
<feature type="domain" description="tRNA-guanine(15) transglycosylase-like" evidence="6">
    <location>
        <begin position="28"/>
        <end position="416"/>
    </location>
</feature>
<keyword evidence="4 5" id="KW-0671">Queuosine biosynthesis</keyword>
<comment type="function">
    <text evidence="5">Catalyzes the base-exchange of a guanine (G) residue with the queuine precursor 7-aminomethyl-7-deazaguanine (PreQ1) at position 34 (anticodon wobble position) in tRNAs with GU(N) anticodons (tRNA-Asp, -Asn, -His and -Tyr). Catalysis occurs through a double-displacement mechanism. The nucleophile active site attacks the C1' of nucleotide 34 to detach the guanine base from the RNA, forming a covalent enzyme-RNA intermediate. The proton acceptor active site deprotonates the incoming PreQ1, allowing a nucleophilic attack on the C1' of the ribose to form the product. After dissociation, two additional enzymatic reactions on the tRNA convert PreQ1 to queuine (Q), resulting in the hypermodified nucleoside queuosine (7-(((4,5-cis-dihydroxy-2-cyclopenten-1-yl)amino)methyl)-7-deazaguanosine).</text>
</comment>
<proteinExistence type="inferred from homology"/>
<dbReference type="Proteomes" id="UP000280935">
    <property type="component" value="Unassembled WGS sequence"/>
</dbReference>
<evidence type="ECO:0000259" key="6">
    <source>
        <dbReference type="Pfam" id="PF01702"/>
    </source>
</evidence>
<dbReference type="UniPathway" id="UPA00392"/>
<reference evidence="7 8" key="1">
    <citation type="submission" date="2018-11" db="EMBL/GenBank/DDBJ databases">
        <title>Genomes From Bacteria Associated with the Canine Oral Cavity: a Test Case for Automated Genome-Based Taxonomic Assignment.</title>
        <authorList>
            <person name="Coil D.A."/>
            <person name="Jospin G."/>
            <person name="Darling A.E."/>
            <person name="Wallis C."/>
            <person name="Davis I.J."/>
            <person name="Harris S."/>
            <person name="Eisen J.A."/>
            <person name="Holcombe L.J."/>
            <person name="O'Flynn C."/>
        </authorList>
    </citation>
    <scope>NUCLEOTIDE SEQUENCE [LARGE SCALE GENOMIC DNA]</scope>
    <source>
        <strain evidence="7 8">OH2822_COT-296</strain>
    </source>
</reference>
<feature type="binding site" evidence="5">
    <location>
        <position position="185"/>
    </location>
    <ligand>
        <name>substrate</name>
    </ligand>
</feature>
<comment type="catalytic activity">
    <reaction evidence="5">
        <text>7-aminomethyl-7-carbaguanine + guanosine(34) in tRNA = 7-aminomethyl-7-carbaguanosine(34) in tRNA + guanine</text>
        <dbReference type="Rhea" id="RHEA:24104"/>
        <dbReference type="Rhea" id="RHEA-COMP:10341"/>
        <dbReference type="Rhea" id="RHEA-COMP:10342"/>
        <dbReference type="ChEBI" id="CHEBI:16235"/>
        <dbReference type="ChEBI" id="CHEBI:58703"/>
        <dbReference type="ChEBI" id="CHEBI:74269"/>
        <dbReference type="ChEBI" id="CHEBI:82833"/>
        <dbReference type="EC" id="2.4.2.29"/>
    </reaction>
</comment>
<dbReference type="AlphaFoldDB" id="A0A3P1WUZ1"/>
<evidence type="ECO:0000256" key="1">
    <source>
        <dbReference type="ARBA" id="ARBA00022676"/>
    </source>
</evidence>
<feature type="binding site" evidence="5">
    <location>
        <position position="383"/>
    </location>
    <ligand>
        <name>Zn(2+)</name>
        <dbReference type="ChEBI" id="CHEBI:29105"/>
    </ligand>
</feature>
<dbReference type="EMBL" id="RQYT01000006">
    <property type="protein sequence ID" value="RRD50399.1"/>
    <property type="molecule type" value="Genomic_DNA"/>
</dbReference>
<dbReference type="Pfam" id="PF01702">
    <property type="entry name" value="TGT"/>
    <property type="match status" value="1"/>
</dbReference>
<dbReference type="NCBIfam" id="TIGR00449">
    <property type="entry name" value="tgt_general"/>
    <property type="match status" value="1"/>
</dbReference>
<comment type="pathway">
    <text evidence="5">tRNA modification; tRNA-queuosine biosynthesis.</text>
</comment>
<gene>
    <name evidence="5" type="primary">tgt</name>
    <name evidence="7" type="ORF">EII35_04410</name>
</gene>
<sequence length="423" mass="47433">MSAVNVIPSRYPFPVTFGFEVRHRAGQRARVGVIRTPHGEIHTPAFIPVGTKATVKAVLPETMAELGAQALLCNAYHLFLQPGSDLVDEAGGLSRFMNWPGPTFTDSGGFQVMSLGAGFKKVLAMDTTGLQNDDVIAEGKTRRAHVDEEGVTFFSHLNGDRLRFTPEVSMRIQHELGADVMFAFDELTTLMNTREYQEASVERTHRWAVRCLRAHAQLTRERVDKPYQALFGVIQGAQYEDLRRHAARGLAALEVEGQRFDGFGLGGALEKQRLGEIIGWMVDELPEDRPRHLLGISEPEDLFEAVAAGADTFDCVNPSRVARNAAIYTADGRYNVNTSRHRRSFTPLEEGCDCYTCGHYTRAYLHHLFKAKEMLASTLATIHNERFTVRLVDSIREALAAGSFEEFRDEFLGRYRRRGILER</sequence>
<dbReference type="GO" id="GO:0005829">
    <property type="term" value="C:cytosol"/>
    <property type="evidence" value="ECO:0007669"/>
    <property type="project" value="TreeGrafter"/>
</dbReference>
<dbReference type="InterPro" id="IPR050076">
    <property type="entry name" value="ArchSynthase1/Queuine_TRR"/>
</dbReference>
<keyword evidence="5" id="KW-0479">Metal-binding</keyword>
<dbReference type="EC" id="2.4.2.29" evidence="5"/>
<evidence type="ECO:0000256" key="2">
    <source>
        <dbReference type="ARBA" id="ARBA00022679"/>
    </source>
</evidence>
<feature type="binding site" evidence="5">
    <location>
        <position position="352"/>
    </location>
    <ligand>
        <name>Zn(2+)</name>
        <dbReference type="ChEBI" id="CHEBI:29105"/>
    </ligand>
</feature>
<organism evidence="7 8">
    <name type="scientific">Arachnia propionica</name>
    <dbReference type="NCBI Taxonomy" id="1750"/>
    <lineage>
        <taxon>Bacteria</taxon>
        <taxon>Bacillati</taxon>
        <taxon>Actinomycetota</taxon>
        <taxon>Actinomycetes</taxon>
        <taxon>Propionibacteriales</taxon>
        <taxon>Propionibacteriaceae</taxon>
        <taxon>Arachnia</taxon>
    </lineage>
</organism>
<dbReference type="SUPFAM" id="SSF51713">
    <property type="entry name" value="tRNA-guanine transglycosylase"/>
    <property type="match status" value="1"/>
</dbReference>
<keyword evidence="1 5" id="KW-0328">Glycosyltransferase</keyword>
<feature type="binding site" evidence="5">
    <location>
        <position position="267"/>
    </location>
    <ligand>
        <name>substrate</name>
    </ligand>
</feature>
<dbReference type="NCBIfam" id="TIGR00430">
    <property type="entry name" value="Q_tRNA_tgt"/>
    <property type="match status" value="1"/>
</dbReference>
<dbReference type="PANTHER" id="PTHR46499">
    <property type="entry name" value="QUEUINE TRNA-RIBOSYLTRANSFERASE"/>
    <property type="match status" value="1"/>
</dbReference>
<feature type="active site" description="Proton acceptor" evidence="5">
    <location>
        <position position="106"/>
    </location>
</feature>
<dbReference type="GO" id="GO:0046872">
    <property type="term" value="F:metal ion binding"/>
    <property type="evidence" value="ECO:0007669"/>
    <property type="project" value="UniProtKB-KW"/>
</dbReference>
<dbReference type="GO" id="GO:0008616">
    <property type="term" value="P:tRNA queuosine(34) biosynthetic process"/>
    <property type="evidence" value="ECO:0007669"/>
    <property type="project" value="UniProtKB-UniRule"/>
</dbReference>
<evidence type="ECO:0000256" key="4">
    <source>
        <dbReference type="ARBA" id="ARBA00022785"/>
    </source>
</evidence>
<feature type="binding site" evidence="5">
    <location>
        <begin position="106"/>
        <end position="110"/>
    </location>
    <ligand>
        <name>substrate</name>
    </ligand>
</feature>
<dbReference type="HAMAP" id="MF_00168">
    <property type="entry name" value="Q_tRNA_Tgt"/>
    <property type="match status" value="1"/>
</dbReference>
<accession>A0A3P1WUZ1</accession>
<evidence type="ECO:0000256" key="5">
    <source>
        <dbReference type="HAMAP-Rule" id="MF_00168"/>
    </source>
</evidence>
<dbReference type="InterPro" id="IPR004803">
    <property type="entry name" value="TGT"/>
</dbReference>
<dbReference type="GO" id="GO:0008479">
    <property type="term" value="F:tRNA-guanosine(34) queuine transglycosylase activity"/>
    <property type="evidence" value="ECO:0007669"/>
    <property type="project" value="UniProtKB-UniRule"/>
</dbReference>
<keyword evidence="2 5" id="KW-0808">Transferase</keyword>
<protein>
    <recommendedName>
        <fullName evidence="5">Queuine tRNA-ribosyltransferase</fullName>
        <ecNumber evidence="5">2.4.2.29</ecNumber>
    </recommendedName>
    <alternativeName>
        <fullName evidence="5">Guanine insertion enzyme</fullName>
    </alternativeName>
    <alternativeName>
        <fullName evidence="5">tRNA-guanine transglycosylase</fullName>
    </alternativeName>
</protein>
<comment type="cofactor">
    <cofactor evidence="5">
        <name>Zn(2+)</name>
        <dbReference type="ChEBI" id="CHEBI:29105"/>
    </cofactor>
    <text evidence="5">Binds 1 zinc ion per subunit.</text>
</comment>
<dbReference type="OrthoDB" id="9805417at2"/>
<dbReference type="InterPro" id="IPR002616">
    <property type="entry name" value="tRNA_ribo_trans-like"/>
</dbReference>
<keyword evidence="3 5" id="KW-0819">tRNA processing</keyword>
<evidence type="ECO:0000256" key="3">
    <source>
        <dbReference type="ARBA" id="ARBA00022694"/>
    </source>
</evidence>
<feature type="active site" description="Nucleophile" evidence="5">
    <location>
        <position position="314"/>
    </location>
</feature>
<evidence type="ECO:0000313" key="8">
    <source>
        <dbReference type="Proteomes" id="UP000280935"/>
    </source>
</evidence>
<name>A0A3P1WUZ1_9ACTN</name>
<feature type="binding site" evidence="5">
    <location>
        <position position="235"/>
    </location>
    <ligand>
        <name>substrate</name>
    </ligand>
</feature>
<evidence type="ECO:0000313" key="7">
    <source>
        <dbReference type="EMBL" id="RRD50399.1"/>
    </source>
</evidence>
<dbReference type="Gene3D" id="3.20.20.105">
    <property type="entry name" value="Queuine tRNA-ribosyltransferase-like"/>
    <property type="match status" value="1"/>
</dbReference>
<comment type="similarity">
    <text evidence="5">Belongs to the queuine tRNA-ribosyltransferase family.</text>
</comment>
<comment type="subunit">
    <text evidence="5">Homodimer. Within each dimer, one monomer is responsible for RNA recognition and catalysis, while the other monomer binds to the replacement base PreQ1.</text>
</comment>
<dbReference type="PANTHER" id="PTHR46499:SF1">
    <property type="entry name" value="QUEUINE TRNA-RIBOSYLTRANSFERASE"/>
    <property type="match status" value="1"/>
</dbReference>